<dbReference type="AlphaFoldDB" id="A0A8X7TDB4"/>
<evidence type="ECO:0000256" key="1">
    <source>
        <dbReference type="SAM" id="Coils"/>
    </source>
</evidence>
<gene>
    <name evidence="2" type="ORF">FOB60_000128</name>
</gene>
<accession>A0A8X7TDB4</accession>
<keyword evidence="1" id="KW-0175">Coiled coil</keyword>
<sequence length="115" mass="13868">MNHNNSVDKRKMSQTMEKEEIRDAIMQLKTEEDIEEMAEEYDIDNIQAHAEEIEPLTTEELISKNKAMEMIHMFLQQENMELKKSYQELSKENQALKKVLKDDFQSNYRYIKKDY</sequence>
<reference evidence="2" key="1">
    <citation type="submission" date="2020-03" db="EMBL/GenBank/DDBJ databases">
        <title>FDA dAtabase for Regulatory Grade micrObial Sequences (FDA-ARGOS): Supporting development and validation of Infectious Disease Dx tests.</title>
        <authorList>
            <person name="Campos J."/>
            <person name="Goldberg B."/>
            <person name="Tallon L."/>
            <person name="Sadzewicz L."/>
            <person name="Vavikolanu K."/>
            <person name="Mehta A."/>
            <person name="Aluvathingal J."/>
            <person name="Nadendla S."/>
            <person name="Nandy P."/>
            <person name="Geyer C."/>
            <person name="Yan Y."/>
            <person name="Sichtig H."/>
        </authorList>
    </citation>
    <scope>NUCLEOTIDE SEQUENCE [LARGE SCALE GENOMIC DNA]</scope>
    <source>
        <strain evidence="2">FDAARGOS_652</strain>
    </source>
</reference>
<protein>
    <submittedName>
        <fullName evidence="2">Uncharacterized protein</fullName>
    </submittedName>
</protein>
<dbReference type="EMBL" id="JABWAB010000001">
    <property type="protein sequence ID" value="KAF6058546.1"/>
    <property type="molecule type" value="Genomic_DNA"/>
</dbReference>
<evidence type="ECO:0000313" key="3">
    <source>
        <dbReference type="Proteomes" id="UP000590412"/>
    </source>
</evidence>
<proteinExistence type="predicted"/>
<organism evidence="2 3">
    <name type="scientific">Candida parapsilosis</name>
    <name type="common">Yeast</name>
    <dbReference type="NCBI Taxonomy" id="5480"/>
    <lineage>
        <taxon>Eukaryota</taxon>
        <taxon>Fungi</taxon>
        <taxon>Dikarya</taxon>
        <taxon>Ascomycota</taxon>
        <taxon>Saccharomycotina</taxon>
        <taxon>Pichiomycetes</taxon>
        <taxon>Debaryomycetaceae</taxon>
        <taxon>Candida/Lodderomyces clade</taxon>
        <taxon>Candida</taxon>
    </lineage>
</organism>
<name>A0A8X7TDB4_CANPA</name>
<dbReference type="OrthoDB" id="4022663at2759"/>
<feature type="coiled-coil region" evidence="1">
    <location>
        <begin position="72"/>
        <end position="99"/>
    </location>
</feature>
<comment type="caution">
    <text evidence="2">The sequence shown here is derived from an EMBL/GenBank/DDBJ whole genome shotgun (WGS) entry which is preliminary data.</text>
</comment>
<dbReference type="Proteomes" id="UP000590412">
    <property type="component" value="Unassembled WGS sequence"/>
</dbReference>
<evidence type="ECO:0000313" key="2">
    <source>
        <dbReference type="EMBL" id="KAF6058546.1"/>
    </source>
</evidence>